<sequence>MIHHLVKDALESLDDPTEFDYLKFMSYYNLKTMTNEIMVKEEYLSLVN</sequence>
<organism evidence="1 2">
    <name type="scientific">Streptococcus pneumoniae</name>
    <dbReference type="NCBI Taxonomy" id="1313"/>
    <lineage>
        <taxon>Bacteria</taxon>
        <taxon>Bacillati</taxon>
        <taxon>Bacillota</taxon>
        <taxon>Bacilli</taxon>
        <taxon>Lactobacillales</taxon>
        <taxon>Streptococcaceae</taxon>
        <taxon>Streptococcus</taxon>
    </lineage>
</organism>
<dbReference type="AlphaFoldDB" id="A0A0T9A5M7"/>
<dbReference type="Proteomes" id="UP000046095">
    <property type="component" value="Unassembled WGS sequence"/>
</dbReference>
<proteinExistence type="predicted"/>
<gene>
    <name evidence="1" type="ORF">ERS021218_00625</name>
</gene>
<name>A0A0T9A5M7_STREE</name>
<dbReference type="PATRIC" id="fig|1313.5272.peg.303"/>
<evidence type="ECO:0000313" key="1">
    <source>
        <dbReference type="EMBL" id="COR42931.1"/>
    </source>
</evidence>
<evidence type="ECO:0000313" key="2">
    <source>
        <dbReference type="Proteomes" id="UP000046095"/>
    </source>
</evidence>
<dbReference type="EMBL" id="CRVC01000005">
    <property type="protein sequence ID" value="COR42931.1"/>
    <property type="molecule type" value="Genomic_DNA"/>
</dbReference>
<accession>A0A0T9A5M7</accession>
<protein>
    <submittedName>
        <fullName evidence="1">Phage protein</fullName>
    </submittedName>
</protein>
<reference evidence="1 2" key="1">
    <citation type="submission" date="2015-03" db="EMBL/GenBank/DDBJ databases">
        <authorList>
            <person name="Murphy D."/>
        </authorList>
    </citation>
    <scope>NUCLEOTIDE SEQUENCE [LARGE SCALE GENOMIC DNA]</scope>
    <source>
        <strain evidence="1 2">SMRU1708</strain>
    </source>
</reference>